<reference evidence="3 4" key="1">
    <citation type="journal article" date="2021" name="Sci. Rep.">
        <title>Genome sequencing of the multicellular alga Astrephomene provides insights into convergent evolution of germ-soma differentiation.</title>
        <authorList>
            <person name="Yamashita S."/>
            <person name="Yamamoto K."/>
            <person name="Matsuzaki R."/>
            <person name="Suzuki S."/>
            <person name="Yamaguchi H."/>
            <person name="Hirooka S."/>
            <person name="Minakuchi Y."/>
            <person name="Miyagishima S."/>
            <person name="Kawachi M."/>
            <person name="Toyoda A."/>
            <person name="Nozaki H."/>
        </authorList>
    </citation>
    <scope>NUCLEOTIDE SEQUENCE [LARGE SCALE GENOMIC DNA]</scope>
    <source>
        <strain evidence="3 4">NIES-4017</strain>
    </source>
</reference>
<evidence type="ECO:0000313" key="3">
    <source>
        <dbReference type="EMBL" id="GFR43435.1"/>
    </source>
</evidence>
<feature type="region of interest" description="Disordered" evidence="2">
    <location>
        <begin position="363"/>
        <end position="387"/>
    </location>
</feature>
<sequence>GPVLEPLGRAAAAAGAAGGAGGAAGTGALPPPPLPLSGLREVVVECQLLLEAPAALTSLAHLPALSALTLTGLPLSPSSAPATAAALAALTRLTALTLTFEHRYAAGPAEQHLAAALRCLTRLNYLGLDFIMDTGAGGGGARGGGGGGGSGNLWNAGELLTGALAGLSELRRLALPKGFLYDKSHPEFLRVLAGLPYLTDLALGSIILSPETAAAAVAAAAADAVTPSERGRGRAGAAVTSPPASSSAAAPGGGCAGGGGGGLEPRTLASLPSLPSPSAAVAVAAATSTAPAAAAVLARPWRRLALGAGMPCYLEALLPVLGVKSNPVLGVKSNPVLGVGTGVAGGTAGAGSAAAAVVGAAGNGSEGDGRGAVSTMSAEPSTPPPYSPVRQVPYSGGGAGGGSWVHSSRCTNSAARRSCSRGRVAGASASNSSHHQRSSTGLDLLELSTPCTLQMVQLLPQFVRHDSACCCSSCTSNTTRATAAASTATTATTAAMMNPDPPATPISQTRPLRPYICDGGFISSCSSSCGGTVREVRLLLRLSSNWQEVVSALSTVGPALTSLALQPTYLYGSGTMMGPQVVAAVAGALPYLRHLELHRLNTDPRDITCLAERMPALRFILLGVAREALERRGPGHAAALVRTLLGALAGAGGRKAGPGAGAEAGRGP</sequence>
<feature type="non-terminal residue" evidence="3">
    <location>
        <position position="1"/>
    </location>
</feature>
<feature type="region of interest" description="Disordered" evidence="2">
    <location>
        <begin position="230"/>
        <end position="256"/>
    </location>
</feature>
<accession>A0AAD3DKB7</accession>
<dbReference type="AlphaFoldDB" id="A0AAD3DKB7"/>
<gene>
    <name evidence="3" type="ORF">Agub_g4517</name>
</gene>
<comment type="subcellular location">
    <subcellularLocation>
        <location evidence="1">Cytoplasm</location>
        <location evidence="1">Cytoskeleton</location>
        <location evidence="1">Cilium axoneme</location>
    </subcellularLocation>
</comment>
<protein>
    <submittedName>
        <fullName evidence="3">Uncharacterized protein</fullName>
    </submittedName>
</protein>
<name>A0AAD3DKB7_9CHLO</name>
<dbReference type="Proteomes" id="UP001054857">
    <property type="component" value="Unassembled WGS sequence"/>
</dbReference>
<evidence type="ECO:0000256" key="2">
    <source>
        <dbReference type="SAM" id="MobiDB-lite"/>
    </source>
</evidence>
<feature type="non-terminal residue" evidence="3">
    <location>
        <position position="668"/>
    </location>
</feature>
<evidence type="ECO:0000256" key="1">
    <source>
        <dbReference type="ARBA" id="ARBA00004430"/>
    </source>
</evidence>
<dbReference type="EMBL" id="BMAR01000005">
    <property type="protein sequence ID" value="GFR43435.1"/>
    <property type="molecule type" value="Genomic_DNA"/>
</dbReference>
<evidence type="ECO:0000313" key="4">
    <source>
        <dbReference type="Proteomes" id="UP001054857"/>
    </source>
</evidence>
<dbReference type="Gene3D" id="3.80.10.10">
    <property type="entry name" value="Ribonuclease Inhibitor"/>
    <property type="match status" value="1"/>
</dbReference>
<dbReference type="GO" id="GO:0005930">
    <property type="term" value="C:axoneme"/>
    <property type="evidence" value="ECO:0007669"/>
    <property type="project" value="UniProtKB-SubCell"/>
</dbReference>
<keyword evidence="4" id="KW-1185">Reference proteome</keyword>
<proteinExistence type="predicted"/>
<dbReference type="SUPFAM" id="SSF52047">
    <property type="entry name" value="RNI-like"/>
    <property type="match status" value="1"/>
</dbReference>
<organism evidence="3 4">
    <name type="scientific">Astrephomene gubernaculifera</name>
    <dbReference type="NCBI Taxonomy" id="47775"/>
    <lineage>
        <taxon>Eukaryota</taxon>
        <taxon>Viridiplantae</taxon>
        <taxon>Chlorophyta</taxon>
        <taxon>core chlorophytes</taxon>
        <taxon>Chlorophyceae</taxon>
        <taxon>CS clade</taxon>
        <taxon>Chlamydomonadales</taxon>
        <taxon>Astrephomenaceae</taxon>
        <taxon>Astrephomene</taxon>
    </lineage>
</organism>
<comment type="caution">
    <text evidence="3">The sequence shown here is derived from an EMBL/GenBank/DDBJ whole genome shotgun (WGS) entry which is preliminary data.</text>
</comment>
<feature type="compositionally biased region" description="Low complexity" evidence="2">
    <location>
        <begin position="235"/>
        <end position="250"/>
    </location>
</feature>
<dbReference type="InterPro" id="IPR032675">
    <property type="entry name" value="LRR_dom_sf"/>
</dbReference>